<feature type="compositionally biased region" description="Basic and acidic residues" evidence="10">
    <location>
        <begin position="199"/>
        <end position="222"/>
    </location>
</feature>
<dbReference type="AlphaFoldDB" id="A0A1L7XA10"/>
<dbReference type="GO" id="GO:0000981">
    <property type="term" value="F:DNA-binding transcription factor activity, RNA polymerase II-specific"/>
    <property type="evidence" value="ECO:0007669"/>
    <property type="project" value="TreeGrafter"/>
</dbReference>
<evidence type="ECO:0000256" key="6">
    <source>
        <dbReference type="ARBA" id="ARBA00023063"/>
    </source>
</evidence>
<evidence type="ECO:0000256" key="8">
    <source>
        <dbReference type="ARBA" id="ARBA00023242"/>
    </source>
</evidence>
<evidence type="ECO:0000256" key="10">
    <source>
        <dbReference type="SAM" id="MobiDB-lite"/>
    </source>
</evidence>
<keyword evidence="3 9" id="KW-0863">Zinc-finger</keyword>
<dbReference type="InterPro" id="IPR013088">
    <property type="entry name" value="Znf_NHR/GATA"/>
</dbReference>
<gene>
    <name evidence="12" type="ORF">PAC_11723</name>
</gene>
<feature type="compositionally biased region" description="Polar residues" evidence="10">
    <location>
        <begin position="411"/>
        <end position="421"/>
    </location>
</feature>
<keyword evidence="5" id="KW-0805">Transcription regulation</keyword>
<dbReference type="PROSITE" id="PS00344">
    <property type="entry name" value="GATA_ZN_FINGER_1"/>
    <property type="match status" value="1"/>
</dbReference>
<proteinExistence type="predicted"/>
<feature type="domain" description="GATA-type" evidence="11">
    <location>
        <begin position="355"/>
        <end position="408"/>
    </location>
</feature>
<dbReference type="OrthoDB" id="515401at2759"/>
<dbReference type="PROSITE" id="PS50114">
    <property type="entry name" value="GATA_ZN_FINGER_2"/>
    <property type="match status" value="1"/>
</dbReference>
<organism evidence="12 13">
    <name type="scientific">Phialocephala subalpina</name>
    <dbReference type="NCBI Taxonomy" id="576137"/>
    <lineage>
        <taxon>Eukaryota</taxon>
        <taxon>Fungi</taxon>
        <taxon>Dikarya</taxon>
        <taxon>Ascomycota</taxon>
        <taxon>Pezizomycotina</taxon>
        <taxon>Leotiomycetes</taxon>
        <taxon>Helotiales</taxon>
        <taxon>Mollisiaceae</taxon>
        <taxon>Phialocephala</taxon>
        <taxon>Phialocephala fortinii species complex</taxon>
    </lineage>
</organism>
<dbReference type="GO" id="GO:0045944">
    <property type="term" value="P:positive regulation of transcription by RNA polymerase II"/>
    <property type="evidence" value="ECO:0007669"/>
    <property type="project" value="TreeGrafter"/>
</dbReference>
<name>A0A1L7XA10_9HELO</name>
<dbReference type="GO" id="GO:0000122">
    <property type="term" value="P:negative regulation of transcription by RNA polymerase II"/>
    <property type="evidence" value="ECO:0007669"/>
    <property type="project" value="TreeGrafter"/>
</dbReference>
<comment type="subcellular location">
    <subcellularLocation>
        <location evidence="1">Nucleus</location>
    </subcellularLocation>
</comment>
<dbReference type="SUPFAM" id="SSF57716">
    <property type="entry name" value="Glucocorticoid receptor-like (DNA-binding domain)"/>
    <property type="match status" value="1"/>
</dbReference>
<dbReference type="PANTHER" id="PTHR10071">
    <property type="entry name" value="TRANSCRIPTION FACTOR GATA FAMILY MEMBER"/>
    <property type="match status" value="1"/>
</dbReference>
<evidence type="ECO:0000256" key="7">
    <source>
        <dbReference type="ARBA" id="ARBA00023163"/>
    </source>
</evidence>
<dbReference type="Proteomes" id="UP000184330">
    <property type="component" value="Unassembled WGS sequence"/>
</dbReference>
<accession>A0A1L7XA10</accession>
<evidence type="ECO:0000256" key="1">
    <source>
        <dbReference type="ARBA" id="ARBA00004123"/>
    </source>
</evidence>
<feature type="compositionally biased region" description="Polar residues" evidence="10">
    <location>
        <begin position="269"/>
        <end position="289"/>
    </location>
</feature>
<feature type="region of interest" description="Disordered" evidence="10">
    <location>
        <begin position="139"/>
        <end position="241"/>
    </location>
</feature>
<keyword evidence="4" id="KW-0862">Zinc</keyword>
<protein>
    <recommendedName>
        <fullName evidence="11">GATA-type domain-containing protein</fullName>
    </recommendedName>
</protein>
<keyword evidence="7" id="KW-0804">Transcription</keyword>
<feature type="region of interest" description="Disordered" evidence="10">
    <location>
        <begin position="402"/>
        <end position="440"/>
    </location>
</feature>
<feature type="compositionally biased region" description="Polar residues" evidence="10">
    <location>
        <begin position="329"/>
        <end position="360"/>
    </location>
</feature>
<evidence type="ECO:0000256" key="4">
    <source>
        <dbReference type="ARBA" id="ARBA00022833"/>
    </source>
</evidence>
<reference evidence="12 13" key="1">
    <citation type="submission" date="2016-03" db="EMBL/GenBank/DDBJ databases">
        <authorList>
            <person name="Ploux O."/>
        </authorList>
    </citation>
    <scope>NUCLEOTIDE SEQUENCE [LARGE SCALE GENOMIC DNA]</scope>
    <source>
        <strain evidence="12 13">UAMH 11012</strain>
    </source>
</reference>
<dbReference type="Gene3D" id="3.30.50.10">
    <property type="entry name" value="Erythroid Transcription Factor GATA-1, subunit A"/>
    <property type="match status" value="1"/>
</dbReference>
<keyword evidence="6" id="KW-0534">Nitrate assimilation</keyword>
<sequence>MAEISTSHSIPEDRAAHFDQTYFNNHYQWSQTFEHEQPVFSNPFTTLYSQNVDPESLSPAATMPGLTQSAFSRSASEISYSSIDTTNGSLQRVHSYPQQFQVDGGSGTTDLVKEEEQDSVGIKSEVMLPRLERSVSNSSFGGTYGGARNGGPFYSTGIRRDSRHPLPTLSSTPNDVLLKMEQPDESLEYPARWPPDALSDAHETSISRRDSSFSSGSRRDSLQRVSIVPSTPNKSVDYHTSWPLDPCSDINASISRHGSVGVARKGTAYHSSGPRQNSRPRVSTLPSTPDETFLRMEQLPESAEYHAFWPPGSPSDIDESNGASRRDSAASTQPGTPISDDTNASETLASPSNLYGPSTKCTNCETKTTPLWRRTLAGAPLCNACGLYFRLHGINRPLSLKTDVIKKRNRPSNPRNSSTGRAISPRRAAKNSRYGHALED</sequence>
<dbReference type="GO" id="GO:0008270">
    <property type="term" value="F:zinc ion binding"/>
    <property type="evidence" value="ECO:0007669"/>
    <property type="project" value="UniProtKB-KW"/>
</dbReference>
<dbReference type="PRINTS" id="PR00619">
    <property type="entry name" value="GATAZNFINGER"/>
</dbReference>
<evidence type="ECO:0000256" key="3">
    <source>
        <dbReference type="ARBA" id="ARBA00022771"/>
    </source>
</evidence>
<dbReference type="CDD" id="cd00202">
    <property type="entry name" value="ZnF_GATA"/>
    <property type="match status" value="1"/>
</dbReference>
<evidence type="ECO:0000313" key="12">
    <source>
        <dbReference type="EMBL" id="CZR61826.1"/>
    </source>
</evidence>
<dbReference type="InterPro" id="IPR039355">
    <property type="entry name" value="Transcription_factor_GATA"/>
</dbReference>
<keyword evidence="2" id="KW-0479">Metal-binding</keyword>
<dbReference type="GO" id="GO:0000978">
    <property type="term" value="F:RNA polymerase II cis-regulatory region sequence-specific DNA binding"/>
    <property type="evidence" value="ECO:0007669"/>
    <property type="project" value="TreeGrafter"/>
</dbReference>
<dbReference type="SMART" id="SM00401">
    <property type="entry name" value="ZnF_GATA"/>
    <property type="match status" value="1"/>
</dbReference>
<dbReference type="PANTHER" id="PTHR10071:SF281">
    <property type="entry name" value="BOX A-BINDING FACTOR-RELATED"/>
    <property type="match status" value="1"/>
</dbReference>
<evidence type="ECO:0000256" key="5">
    <source>
        <dbReference type="ARBA" id="ARBA00023015"/>
    </source>
</evidence>
<evidence type="ECO:0000256" key="2">
    <source>
        <dbReference type="ARBA" id="ARBA00022723"/>
    </source>
</evidence>
<keyword evidence="13" id="KW-1185">Reference proteome</keyword>
<dbReference type="FunFam" id="3.30.50.10:FF:000007">
    <property type="entry name" value="Nitrogen regulatory AreA, N-terminal"/>
    <property type="match status" value="1"/>
</dbReference>
<dbReference type="Pfam" id="PF00320">
    <property type="entry name" value="GATA"/>
    <property type="match status" value="1"/>
</dbReference>
<feature type="region of interest" description="Disordered" evidence="10">
    <location>
        <begin position="265"/>
        <end position="289"/>
    </location>
</feature>
<evidence type="ECO:0000313" key="13">
    <source>
        <dbReference type="Proteomes" id="UP000184330"/>
    </source>
</evidence>
<feature type="region of interest" description="Disordered" evidence="10">
    <location>
        <begin position="305"/>
        <end position="360"/>
    </location>
</feature>
<dbReference type="InterPro" id="IPR000679">
    <property type="entry name" value="Znf_GATA"/>
</dbReference>
<evidence type="ECO:0000256" key="9">
    <source>
        <dbReference type="PROSITE-ProRule" id="PRU00094"/>
    </source>
</evidence>
<dbReference type="GO" id="GO:0005634">
    <property type="term" value="C:nucleus"/>
    <property type="evidence" value="ECO:0007669"/>
    <property type="project" value="UniProtKB-SubCell"/>
</dbReference>
<keyword evidence="8" id="KW-0539">Nucleus</keyword>
<dbReference type="EMBL" id="FJOG01000019">
    <property type="protein sequence ID" value="CZR61826.1"/>
    <property type="molecule type" value="Genomic_DNA"/>
</dbReference>
<dbReference type="STRING" id="576137.A0A1L7XA10"/>
<evidence type="ECO:0000259" key="11">
    <source>
        <dbReference type="PROSITE" id="PS50114"/>
    </source>
</evidence>